<evidence type="ECO:0000256" key="1">
    <source>
        <dbReference type="SAM" id="MobiDB-lite"/>
    </source>
</evidence>
<organism evidence="2 4">
    <name type="scientific">Nesidiocoris tenuis</name>
    <dbReference type="NCBI Taxonomy" id="355587"/>
    <lineage>
        <taxon>Eukaryota</taxon>
        <taxon>Metazoa</taxon>
        <taxon>Ecdysozoa</taxon>
        <taxon>Arthropoda</taxon>
        <taxon>Hexapoda</taxon>
        <taxon>Insecta</taxon>
        <taxon>Pterygota</taxon>
        <taxon>Neoptera</taxon>
        <taxon>Paraneoptera</taxon>
        <taxon>Hemiptera</taxon>
        <taxon>Heteroptera</taxon>
        <taxon>Panheteroptera</taxon>
        <taxon>Cimicomorpha</taxon>
        <taxon>Miridae</taxon>
        <taxon>Dicyphina</taxon>
        <taxon>Nesidiocoris</taxon>
    </lineage>
</organism>
<dbReference type="EMBL" id="CADCXU010035131">
    <property type="protein sequence ID" value="CAB0020225.1"/>
    <property type="molecule type" value="Genomic_DNA"/>
</dbReference>
<dbReference type="Proteomes" id="UP000479000">
    <property type="component" value="Unassembled WGS sequence"/>
</dbReference>
<proteinExistence type="predicted"/>
<evidence type="ECO:0000313" key="3">
    <source>
        <dbReference type="EMBL" id="CAB0020225.1"/>
    </source>
</evidence>
<keyword evidence="4" id="KW-1185">Reference proteome</keyword>
<protein>
    <submittedName>
        <fullName evidence="2">Uncharacterized protein</fullName>
    </submittedName>
</protein>
<accession>A0A6H5HY71</accession>
<evidence type="ECO:0000313" key="2">
    <source>
        <dbReference type="EMBL" id="CAB0020221.1"/>
    </source>
</evidence>
<evidence type="ECO:0000313" key="4">
    <source>
        <dbReference type="Proteomes" id="UP000479000"/>
    </source>
</evidence>
<name>A0A6H5HY71_9HEMI</name>
<gene>
    <name evidence="2" type="ORF">NTEN_LOCUS23816</name>
    <name evidence="3" type="ORF">NTEN_LOCUS23820</name>
</gene>
<sequence>MDIATFNNKPNNSHPDFWKKTISVAYVPTFSKHSQDLPGDYFVRTINFFVRSVKEYEVFQKNASGNHFYNIIYRNFCCIFCCRRDNRNSSPGSHQPSLPPSGEQQRPPRAPLLPLPEQLPMGNFPGGPPPAPPQ</sequence>
<feature type="non-terminal residue" evidence="2">
    <location>
        <position position="134"/>
    </location>
</feature>
<feature type="region of interest" description="Disordered" evidence="1">
    <location>
        <begin position="88"/>
        <end position="134"/>
    </location>
</feature>
<dbReference type="EMBL" id="CADCXU010035127">
    <property type="protein sequence ID" value="CAB0020221.1"/>
    <property type="molecule type" value="Genomic_DNA"/>
</dbReference>
<reference evidence="2 4" key="1">
    <citation type="submission" date="2020-02" db="EMBL/GenBank/DDBJ databases">
        <authorList>
            <person name="Ferguson B K."/>
        </authorList>
    </citation>
    <scope>NUCLEOTIDE SEQUENCE [LARGE SCALE GENOMIC DNA]</scope>
</reference>
<dbReference type="AlphaFoldDB" id="A0A6H5HY71"/>